<accession>A0A382D188</accession>
<evidence type="ECO:0000256" key="1">
    <source>
        <dbReference type="SAM" id="Phobius"/>
    </source>
</evidence>
<proteinExistence type="predicted"/>
<protein>
    <submittedName>
        <fullName evidence="2">Uncharacterized protein</fullName>
    </submittedName>
</protein>
<sequence>MAEAGNTEERIQLILGPVVGLLIFLFSLTEIYERAELVT</sequence>
<reference evidence="2" key="1">
    <citation type="submission" date="2018-05" db="EMBL/GenBank/DDBJ databases">
        <authorList>
            <person name="Lanie J.A."/>
            <person name="Ng W.-L."/>
            <person name="Kazmierczak K.M."/>
            <person name="Andrzejewski T.M."/>
            <person name="Davidsen T.M."/>
            <person name="Wayne K.J."/>
            <person name="Tettelin H."/>
            <person name="Glass J.I."/>
            <person name="Rusch D."/>
            <person name="Podicherti R."/>
            <person name="Tsui H.-C.T."/>
            <person name="Winkler M.E."/>
        </authorList>
    </citation>
    <scope>NUCLEOTIDE SEQUENCE</scope>
</reference>
<gene>
    <name evidence="2" type="ORF">METZ01_LOCUS184939</name>
</gene>
<feature type="non-terminal residue" evidence="2">
    <location>
        <position position="39"/>
    </location>
</feature>
<keyword evidence="1" id="KW-0812">Transmembrane</keyword>
<name>A0A382D188_9ZZZZ</name>
<dbReference type="AlphaFoldDB" id="A0A382D188"/>
<keyword evidence="1" id="KW-0472">Membrane</keyword>
<evidence type="ECO:0000313" key="2">
    <source>
        <dbReference type="EMBL" id="SVB32085.1"/>
    </source>
</evidence>
<dbReference type="EMBL" id="UINC01037101">
    <property type="protein sequence ID" value="SVB32085.1"/>
    <property type="molecule type" value="Genomic_DNA"/>
</dbReference>
<organism evidence="2">
    <name type="scientific">marine metagenome</name>
    <dbReference type="NCBI Taxonomy" id="408172"/>
    <lineage>
        <taxon>unclassified sequences</taxon>
        <taxon>metagenomes</taxon>
        <taxon>ecological metagenomes</taxon>
    </lineage>
</organism>
<feature type="transmembrane region" description="Helical" evidence="1">
    <location>
        <begin position="12"/>
        <end position="32"/>
    </location>
</feature>
<keyword evidence="1" id="KW-1133">Transmembrane helix</keyword>